<dbReference type="GO" id="GO:0070692">
    <property type="term" value="C:CTDK-1 complex"/>
    <property type="evidence" value="ECO:0007669"/>
    <property type="project" value="InterPro"/>
</dbReference>
<gene>
    <name evidence="2" type="ORF">IWQ62_001970</name>
</gene>
<dbReference type="InterPro" id="IPR042326">
    <property type="entry name" value="Ctk3"/>
</dbReference>
<reference evidence="2" key="1">
    <citation type="submission" date="2022-07" db="EMBL/GenBank/DDBJ databases">
        <title>Phylogenomic reconstructions and comparative analyses of Kickxellomycotina fungi.</title>
        <authorList>
            <person name="Reynolds N.K."/>
            <person name="Stajich J.E."/>
            <person name="Barry K."/>
            <person name="Grigoriev I.V."/>
            <person name="Crous P."/>
            <person name="Smith M.E."/>
        </authorList>
    </citation>
    <scope>NUCLEOTIDE SEQUENCE</scope>
    <source>
        <strain evidence="2">RSA 1196</strain>
    </source>
</reference>
<dbReference type="InterPro" id="IPR024637">
    <property type="entry name" value="Ctk3_C"/>
</dbReference>
<dbReference type="InterPro" id="IPR006569">
    <property type="entry name" value="CID_dom"/>
</dbReference>
<proteinExistence type="predicted"/>
<comment type="caution">
    <text evidence="2">The sequence shown here is derived from an EMBL/GenBank/DDBJ whole genome shotgun (WGS) entry which is preliminary data.</text>
</comment>
<dbReference type="AlphaFoldDB" id="A0A9W8AXT7"/>
<feature type="domain" description="CID" evidence="1">
    <location>
        <begin position="8"/>
        <end position="144"/>
    </location>
</feature>
<protein>
    <recommendedName>
        <fullName evidence="1">CID domain-containing protein</fullName>
    </recommendedName>
</protein>
<name>A0A9W8AXT7_9FUNG</name>
<dbReference type="Pfam" id="PF12243">
    <property type="entry name" value="CTK3"/>
    <property type="match status" value="1"/>
</dbReference>
<dbReference type="PROSITE" id="PS51391">
    <property type="entry name" value="CID"/>
    <property type="match status" value="1"/>
</dbReference>
<dbReference type="InterPro" id="IPR024638">
    <property type="entry name" value="Ctk3_N"/>
</dbReference>
<dbReference type="GO" id="GO:0045943">
    <property type="term" value="P:positive regulation of transcription by RNA polymerase I"/>
    <property type="evidence" value="ECO:0007669"/>
    <property type="project" value="TreeGrafter"/>
</dbReference>
<evidence type="ECO:0000313" key="2">
    <source>
        <dbReference type="EMBL" id="KAJ1967265.1"/>
    </source>
</evidence>
<evidence type="ECO:0000259" key="1">
    <source>
        <dbReference type="PROSITE" id="PS51391"/>
    </source>
</evidence>
<dbReference type="EMBL" id="JANBPY010000367">
    <property type="protein sequence ID" value="KAJ1967265.1"/>
    <property type="molecule type" value="Genomic_DNA"/>
</dbReference>
<dbReference type="GO" id="GO:0032786">
    <property type="term" value="P:positive regulation of DNA-templated transcription, elongation"/>
    <property type="evidence" value="ECO:0007669"/>
    <property type="project" value="InterPro"/>
</dbReference>
<keyword evidence="3" id="KW-1185">Reference proteome</keyword>
<dbReference type="InterPro" id="IPR008942">
    <property type="entry name" value="ENTH_VHS"/>
</dbReference>
<dbReference type="Pfam" id="PF12350">
    <property type="entry name" value="CTK3_C"/>
    <property type="match status" value="1"/>
</dbReference>
<accession>A0A9W8AXT7</accession>
<dbReference type="Proteomes" id="UP001150925">
    <property type="component" value="Unassembled WGS sequence"/>
</dbReference>
<dbReference type="PANTHER" id="PTHR28291:SF1">
    <property type="entry name" value="CTD KINASE SUBUNIT GAMMA"/>
    <property type="match status" value="1"/>
</dbReference>
<dbReference type="Gene3D" id="1.25.40.90">
    <property type="match status" value="1"/>
</dbReference>
<dbReference type="OrthoDB" id="21266at2759"/>
<evidence type="ECO:0000313" key="3">
    <source>
        <dbReference type="Proteomes" id="UP001150925"/>
    </source>
</evidence>
<dbReference type="PANTHER" id="PTHR28291">
    <property type="entry name" value="CTD KINASE SUBUNIT GAMMA"/>
    <property type="match status" value="1"/>
</dbReference>
<sequence length="234" mass="27011">MDYEDDVDPFEARLTFVSMLSKITASLQSTHKPSHFAMKHVSLHEDLYQCILEQLDSVNVTSRMNLLGIIDAICTLSAKSNYSGYLKLIERDLPLIFTKVAPPGKEGDVNVASAKQILESWRRRGIFRDSTNLQKVLTSFADRDVQATSEATDSAEMRNSEILKRMEEDRERHKRTKEDIWGRLPNESEEAEFESAWKTTSDLNEQDVDIIRGENRRYIPDYPWNEDFSPYLPT</sequence>
<organism evidence="2 3">
    <name type="scientific">Dispira parvispora</name>
    <dbReference type="NCBI Taxonomy" id="1520584"/>
    <lineage>
        <taxon>Eukaryota</taxon>
        <taxon>Fungi</taxon>
        <taxon>Fungi incertae sedis</taxon>
        <taxon>Zoopagomycota</taxon>
        <taxon>Kickxellomycotina</taxon>
        <taxon>Dimargaritomycetes</taxon>
        <taxon>Dimargaritales</taxon>
        <taxon>Dimargaritaceae</taxon>
        <taxon>Dispira</taxon>
    </lineage>
</organism>